<protein>
    <submittedName>
        <fullName evidence="1">Uncharacterized protein</fullName>
    </submittedName>
</protein>
<organism evidence="1 2">
    <name type="scientific">Streptomyces albidochromogenes</name>
    <dbReference type="NCBI Taxonomy" id="329524"/>
    <lineage>
        <taxon>Bacteria</taxon>
        <taxon>Bacillati</taxon>
        <taxon>Actinomycetota</taxon>
        <taxon>Actinomycetes</taxon>
        <taxon>Kitasatosporales</taxon>
        <taxon>Streptomycetaceae</taxon>
        <taxon>Streptomyces</taxon>
    </lineage>
</organism>
<accession>A0ABW6FFZ8</accession>
<evidence type="ECO:0000313" key="1">
    <source>
        <dbReference type="EMBL" id="MFD5098335.1"/>
    </source>
</evidence>
<dbReference type="RefSeq" id="WP_386709098.1">
    <property type="nucleotide sequence ID" value="NZ_JBHXIJ010000018.1"/>
</dbReference>
<proteinExistence type="predicted"/>
<sequence length="235" mass="24299">MRQQQSPIGGYQDSAACLARRVLGCLRGVESPPVLAAHVGEAPEPAVALAAVRILGPDALAPALLGGGPLHPDDAEVVEQALAASVSPADVSGAPGTGAWLLAWHDWALARGADRLPAAGAVVMPRVPQDQEDAGWGRWSGLMGQLAALALPGLTSAVHEAARDVPLVLSRGAVRAVLRQDYATAARITRWLAWLHTCGVDVPLDLKPLVDHVGLMGVGDRLALDTAIARLLIAP</sequence>
<keyword evidence="2" id="KW-1185">Reference proteome</keyword>
<dbReference type="Proteomes" id="UP001598448">
    <property type="component" value="Unassembled WGS sequence"/>
</dbReference>
<reference evidence="1 2" key="1">
    <citation type="submission" date="2024-09" db="EMBL/GenBank/DDBJ databases">
        <title>The Natural Products Discovery Center: Release of the First 8490 Sequenced Strains for Exploring Actinobacteria Biosynthetic Diversity.</title>
        <authorList>
            <person name="Kalkreuter E."/>
            <person name="Kautsar S.A."/>
            <person name="Yang D."/>
            <person name="Bader C.D."/>
            <person name="Teijaro C.N."/>
            <person name="Fluegel L."/>
            <person name="Davis C.M."/>
            <person name="Simpson J.R."/>
            <person name="Lauterbach L."/>
            <person name="Steele A.D."/>
            <person name="Gui C."/>
            <person name="Meng S."/>
            <person name="Li G."/>
            <person name="Viehrig K."/>
            <person name="Ye F."/>
            <person name="Su P."/>
            <person name="Kiefer A.F."/>
            <person name="Nichols A."/>
            <person name="Cepeda A.J."/>
            <person name="Yan W."/>
            <person name="Fan B."/>
            <person name="Jiang Y."/>
            <person name="Adhikari A."/>
            <person name="Zheng C.-J."/>
            <person name="Schuster L."/>
            <person name="Cowan T.M."/>
            <person name="Smanski M.J."/>
            <person name="Chevrette M.G."/>
            <person name="De Carvalho L.P.S."/>
            <person name="Shen B."/>
        </authorList>
    </citation>
    <scope>NUCLEOTIDE SEQUENCE [LARGE SCALE GENOMIC DNA]</scope>
    <source>
        <strain evidence="1 2">NPDC058348</strain>
    </source>
</reference>
<gene>
    <name evidence="1" type="ORF">ACFWJN_05065</name>
</gene>
<dbReference type="EMBL" id="JBHXIJ010000018">
    <property type="protein sequence ID" value="MFD5098335.1"/>
    <property type="molecule type" value="Genomic_DNA"/>
</dbReference>
<evidence type="ECO:0000313" key="2">
    <source>
        <dbReference type="Proteomes" id="UP001598448"/>
    </source>
</evidence>
<comment type="caution">
    <text evidence="1">The sequence shown here is derived from an EMBL/GenBank/DDBJ whole genome shotgun (WGS) entry which is preliminary data.</text>
</comment>
<name>A0ABW6FFZ8_9ACTN</name>